<evidence type="ECO:0000259" key="2">
    <source>
        <dbReference type="SMART" id="SM00474"/>
    </source>
</evidence>
<dbReference type="InterPro" id="IPR002562">
    <property type="entry name" value="3'-5'_exonuclease_dom"/>
</dbReference>
<accession>A0A8J3N0U6</accession>
<dbReference type="PANTHER" id="PTHR47649:SF1">
    <property type="entry name" value="RIBONUCLEASE D"/>
    <property type="match status" value="1"/>
</dbReference>
<dbReference type="Gene3D" id="3.30.420.10">
    <property type="entry name" value="Ribonuclease H-like superfamily/Ribonuclease H"/>
    <property type="match status" value="1"/>
</dbReference>
<feature type="region of interest" description="Disordered" evidence="1">
    <location>
        <begin position="353"/>
        <end position="394"/>
    </location>
</feature>
<dbReference type="CDD" id="cd06142">
    <property type="entry name" value="RNaseD_exo"/>
    <property type="match status" value="1"/>
</dbReference>
<evidence type="ECO:0000256" key="1">
    <source>
        <dbReference type="SAM" id="MobiDB-lite"/>
    </source>
</evidence>
<protein>
    <recommendedName>
        <fullName evidence="2">3'-5' exonuclease domain-containing protein</fullName>
    </recommendedName>
</protein>
<proteinExistence type="predicted"/>
<dbReference type="SMART" id="SM00474">
    <property type="entry name" value="35EXOc"/>
    <property type="match status" value="1"/>
</dbReference>
<comment type="caution">
    <text evidence="3">The sequence shown here is derived from an EMBL/GenBank/DDBJ whole genome shotgun (WGS) entry which is preliminary data.</text>
</comment>
<reference evidence="3" key="1">
    <citation type="submission" date="2020-10" db="EMBL/GenBank/DDBJ databases">
        <title>Taxonomic study of unclassified bacteria belonging to the class Ktedonobacteria.</title>
        <authorList>
            <person name="Yabe S."/>
            <person name="Wang C.M."/>
            <person name="Zheng Y."/>
            <person name="Sakai Y."/>
            <person name="Cavaletti L."/>
            <person name="Monciardini P."/>
            <person name="Donadio S."/>
        </authorList>
    </citation>
    <scope>NUCLEOTIDE SEQUENCE</scope>
    <source>
        <strain evidence="3">ID150040</strain>
    </source>
</reference>
<dbReference type="RefSeq" id="WP_220205297.1">
    <property type="nucleotide sequence ID" value="NZ_BNJK01000001.1"/>
</dbReference>
<keyword evidence="4" id="KW-1185">Reference proteome</keyword>
<gene>
    <name evidence="3" type="ORF">KSF_046170</name>
</gene>
<evidence type="ECO:0000313" key="3">
    <source>
        <dbReference type="EMBL" id="GHO94569.1"/>
    </source>
</evidence>
<dbReference type="AlphaFoldDB" id="A0A8J3N0U6"/>
<feature type="region of interest" description="Disordered" evidence="1">
    <location>
        <begin position="1"/>
        <end position="43"/>
    </location>
</feature>
<name>A0A8J3N0U6_9CHLR</name>
<dbReference type="EMBL" id="BNJK01000001">
    <property type="protein sequence ID" value="GHO94569.1"/>
    <property type="molecule type" value="Genomic_DNA"/>
</dbReference>
<dbReference type="SUPFAM" id="SSF53098">
    <property type="entry name" value="Ribonuclease H-like"/>
    <property type="match status" value="1"/>
</dbReference>
<dbReference type="GO" id="GO:0003676">
    <property type="term" value="F:nucleic acid binding"/>
    <property type="evidence" value="ECO:0007669"/>
    <property type="project" value="InterPro"/>
</dbReference>
<dbReference type="InterPro" id="IPR011989">
    <property type="entry name" value="ARM-like"/>
</dbReference>
<sequence>MSEKAASTGPEPPDKNNEVAPGYLGSTPPPGHPPQKSKRQWVERPDQLQHAVNTLKQARVVAIDAEFTQGRPRSQNDGGSSVPRLALLQLAIDQQCFVVDTLRLHNLTPLKAVIENPDISILLHGAGADIRVMAERSLHVAHYYDLEATSRSIFGQHESSLAAMLYRAFAIRLDKSLQRTDWTRRPLPPAMIAYAARDAEVTLALYYWLDQYYHDILKLHENRNQPEAVSVWIEPFLYGTVHTSPEMAVAEARAQGIILNKAQIYADCRAALTNVTHPMRRNRLLRLIADLSLVQLAPDLVPLLHAHTSDERAGSARALGRLGIKSAHDLIVPLLQDPVHDVRKSAQTALRNLEDKGGGRQQRATPSKTAEGLRSWVVETSDEASVPGDEGDWKARLRSIIEP</sequence>
<dbReference type="Proteomes" id="UP000597444">
    <property type="component" value="Unassembled WGS sequence"/>
</dbReference>
<dbReference type="SUPFAM" id="SSF48371">
    <property type="entry name" value="ARM repeat"/>
    <property type="match status" value="1"/>
</dbReference>
<dbReference type="InterPro" id="IPR016024">
    <property type="entry name" value="ARM-type_fold"/>
</dbReference>
<dbReference type="PANTHER" id="PTHR47649">
    <property type="entry name" value="RIBONUCLEASE D"/>
    <property type="match status" value="1"/>
</dbReference>
<dbReference type="Pfam" id="PF01612">
    <property type="entry name" value="DNA_pol_A_exo1"/>
    <property type="match status" value="1"/>
</dbReference>
<dbReference type="InterPro" id="IPR036397">
    <property type="entry name" value="RNaseH_sf"/>
</dbReference>
<dbReference type="InterPro" id="IPR051086">
    <property type="entry name" value="RNase_D-like"/>
</dbReference>
<organism evidence="3 4">
    <name type="scientific">Reticulibacter mediterranei</name>
    <dbReference type="NCBI Taxonomy" id="2778369"/>
    <lineage>
        <taxon>Bacteria</taxon>
        <taxon>Bacillati</taxon>
        <taxon>Chloroflexota</taxon>
        <taxon>Ktedonobacteria</taxon>
        <taxon>Ktedonobacterales</taxon>
        <taxon>Reticulibacteraceae</taxon>
        <taxon>Reticulibacter</taxon>
    </lineage>
</organism>
<dbReference type="GO" id="GO:0008408">
    <property type="term" value="F:3'-5' exonuclease activity"/>
    <property type="evidence" value="ECO:0007669"/>
    <property type="project" value="InterPro"/>
</dbReference>
<dbReference type="GO" id="GO:0006139">
    <property type="term" value="P:nucleobase-containing compound metabolic process"/>
    <property type="evidence" value="ECO:0007669"/>
    <property type="project" value="InterPro"/>
</dbReference>
<dbReference type="Gene3D" id="1.25.10.10">
    <property type="entry name" value="Leucine-rich Repeat Variant"/>
    <property type="match status" value="1"/>
</dbReference>
<feature type="domain" description="3'-5' exonuclease" evidence="2">
    <location>
        <begin position="39"/>
        <end position="214"/>
    </location>
</feature>
<dbReference type="InterPro" id="IPR012337">
    <property type="entry name" value="RNaseH-like_sf"/>
</dbReference>
<evidence type="ECO:0000313" key="4">
    <source>
        <dbReference type="Proteomes" id="UP000597444"/>
    </source>
</evidence>